<dbReference type="InterPro" id="IPR034035">
    <property type="entry name" value="Astacin-like_dom"/>
</dbReference>
<dbReference type="OrthoDB" id="291007at2759"/>
<dbReference type="GO" id="GO:0008270">
    <property type="term" value="F:zinc ion binding"/>
    <property type="evidence" value="ECO:0007669"/>
    <property type="project" value="UniProtKB-UniRule"/>
</dbReference>
<feature type="signal peptide" evidence="7">
    <location>
        <begin position="1"/>
        <end position="21"/>
    </location>
</feature>
<proteinExistence type="predicted"/>
<dbReference type="SMART" id="SM00235">
    <property type="entry name" value="ZnMc"/>
    <property type="match status" value="1"/>
</dbReference>
<gene>
    <name evidence="9" type="ORF">DGAL_LOCUS6263</name>
</gene>
<feature type="chain" id="PRO_5035341396" description="Metalloendopeptidase" evidence="7">
    <location>
        <begin position="22"/>
        <end position="307"/>
    </location>
</feature>
<dbReference type="SUPFAM" id="SSF55486">
    <property type="entry name" value="Metalloproteases ('zincins'), catalytic domain"/>
    <property type="match status" value="1"/>
</dbReference>
<keyword evidence="7" id="KW-0732">Signal</keyword>
<dbReference type="PROSITE" id="PS51864">
    <property type="entry name" value="ASTACIN"/>
    <property type="match status" value="1"/>
</dbReference>
<dbReference type="Pfam" id="PF01400">
    <property type="entry name" value="Astacin"/>
    <property type="match status" value="1"/>
</dbReference>
<name>A0A8J2WE33_9CRUS</name>
<keyword evidence="2 6" id="KW-0479">Metal-binding</keyword>
<protein>
    <recommendedName>
        <fullName evidence="7">Metalloendopeptidase</fullName>
        <ecNumber evidence="7">3.4.24.-</ecNumber>
    </recommendedName>
</protein>
<sequence>MTFDLLTIIFIYPTCVQFCCGLEKRTNRVESETEFNELLQLYTNSVSLPHSGSAVVWLGCWTIPVITGSPVKTDEMERAFGPPLSEDELMSTPVFGKSAPDAPTSEGNDIIELPNKNAYVNQKWPNPKEIPYVIDSTFDSKGRNAIGYAMNQYHKNTCIRFVPRTNQKDYIHIRKIDSTGWSCYSLGLGYNRGRGAHVVGLTPSCYASQAGTIMHELMHRVGFGHEHTRPDRDTYIEVIWDQITQEWRPQYEIATKSSLILSYDYGSVMHYPLGNEMKTKKSYTGIRIGQRNGLSGPDVQKLNKMYC</sequence>
<dbReference type="GO" id="GO:0006508">
    <property type="term" value="P:proteolysis"/>
    <property type="evidence" value="ECO:0007669"/>
    <property type="project" value="UniProtKB-KW"/>
</dbReference>
<evidence type="ECO:0000256" key="3">
    <source>
        <dbReference type="ARBA" id="ARBA00022801"/>
    </source>
</evidence>
<dbReference type="GO" id="GO:0004222">
    <property type="term" value="F:metalloendopeptidase activity"/>
    <property type="evidence" value="ECO:0007669"/>
    <property type="project" value="UniProtKB-UniRule"/>
</dbReference>
<comment type="cofactor">
    <cofactor evidence="6 7">
        <name>Zn(2+)</name>
        <dbReference type="ChEBI" id="CHEBI:29105"/>
    </cofactor>
    <text evidence="6 7">Binds 1 zinc ion per subunit.</text>
</comment>
<evidence type="ECO:0000256" key="1">
    <source>
        <dbReference type="ARBA" id="ARBA00022670"/>
    </source>
</evidence>
<evidence type="ECO:0000256" key="7">
    <source>
        <dbReference type="RuleBase" id="RU361183"/>
    </source>
</evidence>
<dbReference type="Gene3D" id="3.40.390.10">
    <property type="entry name" value="Collagenase (Catalytic Domain)"/>
    <property type="match status" value="1"/>
</dbReference>
<reference evidence="9" key="1">
    <citation type="submission" date="2021-11" db="EMBL/GenBank/DDBJ databases">
        <authorList>
            <person name="Schell T."/>
        </authorList>
    </citation>
    <scope>NUCLEOTIDE SEQUENCE</scope>
    <source>
        <strain evidence="9">M5</strain>
    </source>
</reference>
<dbReference type="InterPro" id="IPR006026">
    <property type="entry name" value="Peptidase_Metallo"/>
</dbReference>
<keyword evidence="1 6" id="KW-0645">Protease</keyword>
<dbReference type="PANTHER" id="PTHR10127:SF780">
    <property type="entry name" value="METALLOENDOPEPTIDASE"/>
    <property type="match status" value="1"/>
</dbReference>
<evidence type="ECO:0000259" key="8">
    <source>
        <dbReference type="PROSITE" id="PS51864"/>
    </source>
</evidence>
<dbReference type="CDD" id="cd04280">
    <property type="entry name" value="ZnMc_astacin_like"/>
    <property type="match status" value="1"/>
</dbReference>
<dbReference type="InterPro" id="IPR001506">
    <property type="entry name" value="Peptidase_M12A"/>
</dbReference>
<feature type="binding site" evidence="6">
    <location>
        <position position="215"/>
    </location>
    <ligand>
        <name>Zn(2+)</name>
        <dbReference type="ChEBI" id="CHEBI:29105"/>
        <note>catalytic</note>
    </ligand>
</feature>
<keyword evidence="4 6" id="KW-0862">Zinc</keyword>
<dbReference type="PRINTS" id="PR00480">
    <property type="entry name" value="ASTACIN"/>
</dbReference>
<evidence type="ECO:0000313" key="9">
    <source>
        <dbReference type="EMBL" id="CAH0103681.1"/>
    </source>
</evidence>
<evidence type="ECO:0000256" key="6">
    <source>
        <dbReference type="PROSITE-ProRule" id="PRU01211"/>
    </source>
</evidence>
<comment type="caution">
    <text evidence="6">Lacks conserved residue(s) required for the propagation of feature annotation.</text>
</comment>
<dbReference type="Proteomes" id="UP000789390">
    <property type="component" value="Unassembled WGS sequence"/>
</dbReference>
<evidence type="ECO:0000256" key="2">
    <source>
        <dbReference type="ARBA" id="ARBA00022723"/>
    </source>
</evidence>
<dbReference type="PANTHER" id="PTHR10127">
    <property type="entry name" value="DISCOIDIN, CUB, EGF, LAMININ , AND ZINC METALLOPROTEASE DOMAIN CONTAINING"/>
    <property type="match status" value="1"/>
</dbReference>
<keyword evidence="10" id="KW-1185">Reference proteome</keyword>
<feature type="binding site" evidence="6">
    <location>
        <position position="219"/>
    </location>
    <ligand>
        <name>Zn(2+)</name>
        <dbReference type="ChEBI" id="CHEBI:29105"/>
        <note>catalytic</note>
    </ligand>
</feature>
<organism evidence="9 10">
    <name type="scientific">Daphnia galeata</name>
    <dbReference type="NCBI Taxonomy" id="27404"/>
    <lineage>
        <taxon>Eukaryota</taxon>
        <taxon>Metazoa</taxon>
        <taxon>Ecdysozoa</taxon>
        <taxon>Arthropoda</taxon>
        <taxon>Crustacea</taxon>
        <taxon>Branchiopoda</taxon>
        <taxon>Diplostraca</taxon>
        <taxon>Cladocera</taxon>
        <taxon>Anomopoda</taxon>
        <taxon>Daphniidae</taxon>
        <taxon>Daphnia</taxon>
    </lineage>
</organism>
<feature type="binding site" evidence="6">
    <location>
        <position position="225"/>
    </location>
    <ligand>
        <name>Zn(2+)</name>
        <dbReference type="ChEBI" id="CHEBI:29105"/>
        <note>catalytic</note>
    </ligand>
</feature>
<dbReference type="FunFam" id="3.40.390.10:FF:000075">
    <property type="entry name" value="Metalloendopeptidase"/>
    <property type="match status" value="1"/>
</dbReference>
<dbReference type="InterPro" id="IPR024079">
    <property type="entry name" value="MetalloPept_cat_dom_sf"/>
</dbReference>
<evidence type="ECO:0000313" key="10">
    <source>
        <dbReference type="Proteomes" id="UP000789390"/>
    </source>
</evidence>
<keyword evidence="3 6" id="KW-0378">Hydrolase</keyword>
<evidence type="ECO:0000256" key="4">
    <source>
        <dbReference type="ARBA" id="ARBA00022833"/>
    </source>
</evidence>
<feature type="domain" description="Peptidase M12A" evidence="8">
    <location>
        <begin position="117"/>
        <end position="307"/>
    </location>
</feature>
<feature type="disulfide bond" evidence="6">
    <location>
        <begin position="183"/>
        <end position="205"/>
    </location>
</feature>
<evidence type="ECO:0000256" key="5">
    <source>
        <dbReference type="ARBA" id="ARBA00023049"/>
    </source>
</evidence>
<keyword evidence="6" id="KW-1015">Disulfide bond</keyword>
<keyword evidence="5 6" id="KW-0482">Metalloprotease</keyword>
<dbReference type="EC" id="3.4.24.-" evidence="7"/>
<comment type="caution">
    <text evidence="9">The sequence shown here is derived from an EMBL/GenBank/DDBJ whole genome shotgun (WGS) entry which is preliminary data.</text>
</comment>
<feature type="active site" evidence="6">
    <location>
        <position position="216"/>
    </location>
</feature>
<dbReference type="AlphaFoldDB" id="A0A8J2WE33"/>
<dbReference type="EMBL" id="CAKKLH010000112">
    <property type="protein sequence ID" value="CAH0103681.1"/>
    <property type="molecule type" value="Genomic_DNA"/>
</dbReference>
<accession>A0A8J2WE33</accession>